<evidence type="ECO:0000256" key="5">
    <source>
        <dbReference type="ARBA" id="ARBA00022777"/>
    </source>
</evidence>
<dbReference type="InterPro" id="IPR029016">
    <property type="entry name" value="GAF-like_dom_sf"/>
</dbReference>
<dbReference type="InterPro" id="IPR001789">
    <property type="entry name" value="Sig_transdc_resp-reg_receiver"/>
</dbReference>
<dbReference type="Gene3D" id="3.30.565.10">
    <property type="entry name" value="Histidine kinase-like ATPase, C-terminal domain"/>
    <property type="match status" value="1"/>
</dbReference>
<dbReference type="InterPro" id="IPR003594">
    <property type="entry name" value="HATPase_dom"/>
</dbReference>
<evidence type="ECO:0000313" key="11">
    <source>
        <dbReference type="Proteomes" id="UP000016534"/>
    </source>
</evidence>
<keyword evidence="3 6" id="KW-0597">Phosphoprotein</keyword>
<dbReference type="InterPro" id="IPR011006">
    <property type="entry name" value="CheY-like_superfamily"/>
</dbReference>
<feature type="domain" description="PAC" evidence="9">
    <location>
        <begin position="256"/>
        <end position="307"/>
    </location>
</feature>
<protein>
    <recommendedName>
        <fullName evidence="2">histidine kinase</fullName>
        <ecNumber evidence="2">2.7.13.3</ecNumber>
    </recommendedName>
</protein>
<feature type="domain" description="Response regulatory" evidence="8">
    <location>
        <begin position="565"/>
        <end position="683"/>
    </location>
</feature>
<dbReference type="Gene3D" id="3.30.450.40">
    <property type="match status" value="1"/>
</dbReference>
<comment type="catalytic activity">
    <reaction evidence="1">
        <text>ATP + protein L-histidine = ADP + protein N-phospho-L-histidine.</text>
        <dbReference type="EC" id="2.7.13.3"/>
    </reaction>
</comment>
<keyword evidence="11" id="KW-1185">Reference proteome</keyword>
<evidence type="ECO:0000256" key="2">
    <source>
        <dbReference type="ARBA" id="ARBA00012438"/>
    </source>
</evidence>
<dbReference type="SMART" id="SM00388">
    <property type="entry name" value="HisKA"/>
    <property type="match status" value="1"/>
</dbReference>
<evidence type="ECO:0000259" key="9">
    <source>
        <dbReference type="PROSITE" id="PS50113"/>
    </source>
</evidence>
<dbReference type="SMART" id="SM00387">
    <property type="entry name" value="HATPase_c"/>
    <property type="match status" value="1"/>
</dbReference>
<dbReference type="EMBL" id="AHCF02000017">
    <property type="protein sequence ID" value="ERG61220.1"/>
    <property type="molecule type" value="Genomic_DNA"/>
</dbReference>
<dbReference type="Pfam" id="PF00512">
    <property type="entry name" value="HisKA"/>
    <property type="match status" value="1"/>
</dbReference>
<reference evidence="10" key="1">
    <citation type="journal article" date="2012" name="J. Bacteriol.">
        <title>Genome sequences of type strains of seven species of the marine bacterium Pseudoalteromonas.</title>
        <authorList>
            <person name="Xie B.B."/>
            <person name="Shu Y.L."/>
            <person name="Qin Q.L."/>
            <person name="Rong J.C."/>
            <person name="Zhang X.Y."/>
            <person name="Chen X.L."/>
            <person name="Shi M."/>
            <person name="He H.L."/>
            <person name="Zhou B.C."/>
            <person name="Zhang Y.Z."/>
        </authorList>
    </citation>
    <scope>NUCLEOTIDE SEQUENCE [LARGE SCALE GENOMIC DNA]</scope>
    <source>
        <strain evidence="10">NCIMB 2128</strain>
    </source>
</reference>
<evidence type="ECO:0000256" key="3">
    <source>
        <dbReference type="ARBA" id="ARBA00022553"/>
    </source>
</evidence>
<dbReference type="PROSITE" id="PS50109">
    <property type="entry name" value="HIS_KIN"/>
    <property type="match status" value="1"/>
</dbReference>
<dbReference type="InterPro" id="IPR000700">
    <property type="entry name" value="PAS-assoc_C"/>
</dbReference>
<dbReference type="EC" id="2.7.13.3" evidence="2"/>
<dbReference type="Gene3D" id="1.10.287.130">
    <property type="match status" value="1"/>
</dbReference>
<dbReference type="InterPro" id="IPR036890">
    <property type="entry name" value="HATPase_C_sf"/>
</dbReference>
<dbReference type="InterPro" id="IPR003018">
    <property type="entry name" value="GAF"/>
</dbReference>
<dbReference type="Gene3D" id="3.40.50.2300">
    <property type="match status" value="1"/>
</dbReference>
<dbReference type="InterPro" id="IPR036097">
    <property type="entry name" value="HisK_dim/P_sf"/>
</dbReference>
<dbReference type="CDD" id="cd16922">
    <property type="entry name" value="HATPase_EvgS-ArcB-TorS-like"/>
    <property type="match status" value="1"/>
</dbReference>
<dbReference type="Pfam" id="PF02518">
    <property type="entry name" value="HATPase_c"/>
    <property type="match status" value="1"/>
</dbReference>
<dbReference type="SUPFAM" id="SSF55874">
    <property type="entry name" value="ATPase domain of HSP90 chaperone/DNA topoisomerase II/histidine kinase"/>
    <property type="match status" value="1"/>
</dbReference>
<dbReference type="SUPFAM" id="SSF55781">
    <property type="entry name" value="GAF domain-like"/>
    <property type="match status" value="1"/>
</dbReference>
<evidence type="ECO:0000256" key="6">
    <source>
        <dbReference type="PROSITE-ProRule" id="PRU00169"/>
    </source>
</evidence>
<dbReference type="SMART" id="SM00448">
    <property type="entry name" value="REC"/>
    <property type="match status" value="1"/>
</dbReference>
<dbReference type="CDD" id="cd00082">
    <property type="entry name" value="HisKA"/>
    <property type="match status" value="1"/>
</dbReference>
<feature type="domain" description="Histidine kinase" evidence="7">
    <location>
        <begin position="325"/>
        <end position="544"/>
    </location>
</feature>
<evidence type="ECO:0000256" key="1">
    <source>
        <dbReference type="ARBA" id="ARBA00000085"/>
    </source>
</evidence>
<feature type="modified residue" description="4-aspartylphosphate" evidence="6">
    <location>
        <position position="614"/>
    </location>
</feature>
<evidence type="ECO:0000313" key="10">
    <source>
        <dbReference type="EMBL" id="ERG61220.1"/>
    </source>
</evidence>
<dbReference type="InterPro" id="IPR004358">
    <property type="entry name" value="Sig_transdc_His_kin-like_C"/>
</dbReference>
<dbReference type="PROSITE" id="PS50110">
    <property type="entry name" value="RESPONSE_REGULATORY"/>
    <property type="match status" value="1"/>
</dbReference>
<evidence type="ECO:0000256" key="4">
    <source>
        <dbReference type="ARBA" id="ARBA00022679"/>
    </source>
</evidence>
<evidence type="ECO:0000259" key="7">
    <source>
        <dbReference type="PROSITE" id="PS50109"/>
    </source>
</evidence>
<dbReference type="InterPro" id="IPR003661">
    <property type="entry name" value="HisK_dim/P_dom"/>
</dbReference>
<dbReference type="CDD" id="cd17546">
    <property type="entry name" value="REC_hyHK_CKI1_RcsC-like"/>
    <property type="match status" value="1"/>
</dbReference>
<gene>
    <name evidence="10" type="ORF">PUND_08919</name>
</gene>
<dbReference type="Pfam" id="PF01590">
    <property type="entry name" value="GAF"/>
    <property type="match status" value="1"/>
</dbReference>
<dbReference type="Proteomes" id="UP000016534">
    <property type="component" value="Unassembled WGS sequence"/>
</dbReference>
<comment type="caution">
    <text evidence="10">The sequence shown here is derived from an EMBL/GenBank/DDBJ whole genome shotgun (WGS) entry which is preliminary data.</text>
</comment>
<name>A0ABP2XZ57_9GAMM</name>
<dbReference type="InterPro" id="IPR005467">
    <property type="entry name" value="His_kinase_dom"/>
</dbReference>
<keyword evidence="5 10" id="KW-0418">Kinase</keyword>
<accession>A0ABP2XZ57</accession>
<dbReference type="Pfam" id="PF00072">
    <property type="entry name" value="Response_reg"/>
    <property type="match status" value="1"/>
</dbReference>
<dbReference type="SUPFAM" id="SSF47384">
    <property type="entry name" value="Homodimeric domain of signal transducing histidine kinase"/>
    <property type="match status" value="1"/>
</dbReference>
<organism evidence="10 11">
    <name type="scientific">Pseudoalteromonas undina</name>
    <dbReference type="NCBI Taxonomy" id="43660"/>
    <lineage>
        <taxon>Bacteria</taxon>
        <taxon>Pseudomonadati</taxon>
        <taxon>Pseudomonadota</taxon>
        <taxon>Gammaproteobacteria</taxon>
        <taxon>Alteromonadales</taxon>
        <taxon>Pseudoalteromonadaceae</taxon>
        <taxon>Pseudoalteromonas</taxon>
    </lineage>
</organism>
<dbReference type="PROSITE" id="PS50113">
    <property type="entry name" value="PAC"/>
    <property type="match status" value="1"/>
</dbReference>
<dbReference type="Gene3D" id="3.30.450.20">
    <property type="entry name" value="PAS domain"/>
    <property type="match status" value="1"/>
</dbReference>
<dbReference type="InterPro" id="IPR035965">
    <property type="entry name" value="PAS-like_dom_sf"/>
</dbReference>
<reference evidence="10" key="2">
    <citation type="submission" date="2013-04" db="EMBL/GenBank/DDBJ databases">
        <title>Genome sequence of Pseudoalteromonas undina.</title>
        <authorList>
            <person name="Xie B.-B."/>
            <person name="Rong J.-C."/>
            <person name="Qin Q.-L."/>
            <person name="Shu Y.-L."/>
            <person name="Zhang Y.-Z."/>
        </authorList>
    </citation>
    <scope>NUCLEOTIDE SEQUENCE</scope>
    <source>
        <strain evidence="10">NCIMB 2128</strain>
    </source>
</reference>
<evidence type="ECO:0000259" key="8">
    <source>
        <dbReference type="PROSITE" id="PS50110"/>
    </source>
</evidence>
<dbReference type="PRINTS" id="PR00344">
    <property type="entry name" value="BCTRLSENSOR"/>
</dbReference>
<dbReference type="SUPFAM" id="SSF52172">
    <property type="entry name" value="CheY-like"/>
    <property type="match status" value="1"/>
</dbReference>
<dbReference type="PANTHER" id="PTHR43047:SF72">
    <property type="entry name" value="OSMOSENSING HISTIDINE PROTEIN KINASE SLN1"/>
    <property type="match status" value="1"/>
</dbReference>
<dbReference type="SUPFAM" id="SSF55785">
    <property type="entry name" value="PYP-like sensor domain (PAS domain)"/>
    <property type="match status" value="1"/>
</dbReference>
<sequence length="691" mass="77473">MFFALNFVYTPNKLRVFVNFLRCFHNIVSDQQLSFDQKIADLLAFGLDVFQLDLAIISRVKNDSYIVLHAITPDNSLAIGTEFELNGTYCTHTLSANSALAFHNASQSSIANHPCYINFQLEAYIGAPIRIGKDVFGTVNFSSAQECAPFSDEAYDYIELLAQWLGSELARNQDKANLTKNSDTLLKLENVANIGTWEVDLIENTIFWSQQTRRIHQAEEHYTPDIEKAIEFYKAGKSRDSINKAVEKAISTGDKWHLELEIVTAKQQSIWVSTFGEAEFNNGQCVRLFGTFQDITEAVKLREELKQKKALAEQLLKDRSMLFAKISHELRTPLNGITGMLATLIDEHDYDKRAEKIKIALRSADILLSIINEVLDFSKINHGELKLEPHHSLLKTVFTDLVSLYSVLFSNKNIELRATNLIPNDVWVYCDTSRLSQIVSNLLSNALKFTERGSVSLDSQLALDTKRPLLTIKITDTGRGMSKTYLNSLFKPFTQEVDANNNKGGTGLGLAIVKELVGFMNGKIEVTSEVNVGTCFTLTIPIERGKQQTQKPSLKFINNHSNKLSVLVVDDNEINRLVLESALDKFNIKSDFAIDGQDALLKCKQKHFDLIFMDCIMPIMDGFEATKQLKAQGICDSQETYIVALTANASSQDKLNCKQAGMDMFIAKPFKLPAIEEAITNTLKRLGVATL</sequence>
<dbReference type="PANTHER" id="PTHR43047">
    <property type="entry name" value="TWO-COMPONENT HISTIDINE PROTEIN KINASE"/>
    <property type="match status" value="1"/>
</dbReference>
<dbReference type="GO" id="GO:0016301">
    <property type="term" value="F:kinase activity"/>
    <property type="evidence" value="ECO:0007669"/>
    <property type="project" value="UniProtKB-KW"/>
</dbReference>
<keyword evidence="4" id="KW-0808">Transferase</keyword>
<proteinExistence type="predicted"/>